<sequence>MQDLFTYASLGTLAGAVAATVLVVDFIKELGFLKRFSTRSLVVLVAEGIVFSPILPPGALW</sequence>
<dbReference type="EMBL" id="LYVF01000057">
    <property type="protein sequence ID" value="OAT85558.1"/>
    <property type="molecule type" value="Genomic_DNA"/>
</dbReference>
<dbReference type="STRING" id="1838280.A6M21_17230"/>
<accession>A0A1B7LHH4</accession>
<gene>
    <name evidence="2" type="ORF">A6M21_17230</name>
</gene>
<proteinExistence type="predicted"/>
<feature type="transmembrane region" description="Helical" evidence="1">
    <location>
        <begin position="36"/>
        <end position="55"/>
    </location>
</feature>
<name>A0A1B7LHH4_9FIRM</name>
<keyword evidence="1" id="KW-0472">Membrane</keyword>
<evidence type="ECO:0000313" key="2">
    <source>
        <dbReference type="EMBL" id="OAT85558.1"/>
    </source>
</evidence>
<dbReference type="AlphaFoldDB" id="A0A1B7LHH4"/>
<keyword evidence="1" id="KW-0812">Transmembrane</keyword>
<comment type="caution">
    <text evidence="2">The sequence shown here is derived from an EMBL/GenBank/DDBJ whole genome shotgun (WGS) entry which is preliminary data.</text>
</comment>
<reference evidence="2 3" key="1">
    <citation type="submission" date="2016-04" db="EMBL/GenBank/DDBJ databases">
        <authorList>
            <person name="Evans L.H."/>
            <person name="Alamgir A."/>
            <person name="Owens N."/>
            <person name="Weber N.D."/>
            <person name="Virtaneva K."/>
            <person name="Barbian K."/>
            <person name="Babar A."/>
            <person name="Rosenke K."/>
        </authorList>
    </citation>
    <scope>NUCLEOTIDE SEQUENCE [LARGE SCALE GENOMIC DNA]</scope>
    <source>
        <strain evidence="2 3">LMa1</strain>
    </source>
</reference>
<dbReference type="RefSeq" id="WP_066666764.1">
    <property type="nucleotide sequence ID" value="NZ_LYVF01000057.1"/>
</dbReference>
<organism evidence="2 3">
    <name type="scientific">Desulfotomaculum copahuensis</name>
    <dbReference type="NCBI Taxonomy" id="1838280"/>
    <lineage>
        <taxon>Bacteria</taxon>
        <taxon>Bacillati</taxon>
        <taxon>Bacillota</taxon>
        <taxon>Clostridia</taxon>
        <taxon>Eubacteriales</taxon>
        <taxon>Desulfotomaculaceae</taxon>
        <taxon>Desulfotomaculum</taxon>
    </lineage>
</organism>
<keyword evidence="3" id="KW-1185">Reference proteome</keyword>
<keyword evidence="1" id="KW-1133">Transmembrane helix</keyword>
<dbReference type="Proteomes" id="UP000078532">
    <property type="component" value="Unassembled WGS sequence"/>
</dbReference>
<evidence type="ECO:0000256" key="1">
    <source>
        <dbReference type="SAM" id="Phobius"/>
    </source>
</evidence>
<dbReference type="OrthoDB" id="1808657at2"/>
<feature type="transmembrane region" description="Helical" evidence="1">
    <location>
        <begin position="6"/>
        <end position="24"/>
    </location>
</feature>
<evidence type="ECO:0000313" key="3">
    <source>
        <dbReference type="Proteomes" id="UP000078532"/>
    </source>
</evidence>
<protein>
    <submittedName>
        <fullName evidence="2">Uncharacterized protein</fullName>
    </submittedName>
</protein>